<dbReference type="Gene3D" id="3.30.530.20">
    <property type="match status" value="1"/>
</dbReference>
<dbReference type="EMBL" id="MWPH01000001">
    <property type="protein sequence ID" value="OVE86099.1"/>
    <property type="molecule type" value="Genomic_DNA"/>
</dbReference>
<gene>
    <name evidence="2" type="ORF">B2G88_04720</name>
</gene>
<organism evidence="2 3">
    <name type="scientific">Natronolimnobius baerhuensis</name>
    <dbReference type="NCBI Taxonomy" id="253108"/>
    <lineage>
        <taxon>Archaea</taxon>
        <taxon>Methanobacteriati</taxon>
        <taxon>Methanobacteriota</taxon>
        <taxon>Stenosarchaea group</taxon>
        <taxon>Halobacteria</taxon>
        <taxon>Halobacteriales</taxon>
        <taxon>Natrialbaceae</taxon>
        <taxon>Natronolimnobius</taxon>
    </lineage>
</organism>
<dbReference type="Proteomes" id="UP000196084">
    <property type="component" value="Unassembled WGS sequence"/>
</dbReference>
<dbReference type="SUPFAM" id="SSF55961">
    <property type="entry name" value="Bet v1-like"/>
    <property type="match status" value="1"/>
</dbReference>
<protein>
    <submittedName>
        <fullName evidence="2">Cyclase</fullName>
    </submittedName>
</protein>
<dbReference type="OrthoDB" id="10357at2157"/>
<dbReference type="Pfam" id="PF03364">
    <property type="entry name" value="Polyketide_cyc"/>
    <property type="match status" value="1"/>
</dbReference>
<dbReference type="RefSeq" id="WP_054862852.1">
    <property type="nucleotide sequence ID" value="NZ_MWPH01000001.1"/>
</dbReference>
<evidence type="ECO:0000313" key="3">
    <source>
        <dbReference type="Proteomes" id="UP000196084"/>
    </source>
</evidence>
<sequence length="158" mass="17947">MPVYERETRVDAPLEDVWKFHSNVSGLEMLTPDWLGLDVESVVGPDGEADPNILEAGSEISLSLRPFGVGPRQHWTSVIQVRERTNGAAYFRDEMADGPFDTWRHTHTFFADGQETLLRDHVEYELFGPVGDLTSPVSMIGFEAMFRERHRRTKAALE</sequence>
<accession>A0A202ECY8</accession>
<dbReference type="AlphaFoldDB" id="A0A202ECY8"/>
<evidence type="ECO:0000313" key="2">
    <source>
        <dbReference type="EMBL" id="OVE86099.1"/>
    </source>
</evidence>
<dbReference type="InterPro" id="IPR005031">
    <property type="entry name" value="COQ10_START"/>
</dbReference>
<keyword evidence="3" id="KW-1185">Reference proteome</keyword>
<feature type="domain" description="Coenzyme Q-binding protein COQ10 START" evidence="1">
    <location>
        <begin position="10"/>
        <end position="136"/>
    </location>
</feature>
<dbReference type="InterPro" id="IPR023393">
    <property type="entry name" value="START-like_dom_sf"/>
</dbReference>
<proteinExistence type="predicted"/>
<comment type="caution">
    <text evidence="2">The sequence shown here is derived from an EMBL/GenBank/DDBJ whole genome shotgun (WGS) entry which is preliminary data.</text>
</comment>
<reference evidence="2 3" key="1">
    <citation type="submission" date="2017-02" db="EMBL/GenBank/DDBJ databases">
        <title>Natronthermophilus aegyptiacus gen. nov.,sp. nov., an aerobic, extremely halophilic alkalithermophilic archaeon isolated from the athalassohaline Wadi An Natrun, Egypt.</title>
        <authorList>
            <person name="Zhao B."/>
        </authorList>
    </citation>
    <scope>NUCLEOTIDE SEQUENCE [LARGE SCALE GENOMIC DNA]</scope>
    <source>
        <strain evidence="2 3">CGMCC 1.3597</strain>
    </source>
</reference>
<dbReference type="CDD" id="cd07820">
    <property type="entry name" value="SRPBCC_3"/>
    <property type="match status" value="1"/>
</dbReference>
<name>A0A202ECY8_9EURY</name>
<evidence type="ECO:0000259" key="1">
    <source>
        <dbReference type="Pfam" id="PF03364"/>
    </source>
</evidence>